<proteinExistence type="predicted"/>
<name>A0AAD3H5N3_9STRA</name>
<sequence>MPYRVCNNSFCKSYERRRILCKIIEIMGCSLEASNHIRNFVPTAIMIEFALFQQASTFEMYVNEFTLPQRVELCLNNRIRTLEAFANDIHQEYPCAPAA</sequence>
<evidence type="ECO:0000313" key="2">
    <source>
        <dbReference type="Proteomes" id="UP001054902"/>
    </source>
</evidence>
<dbReference type="AlphaFoldDB" id="A0AAD3H5N3"/>
<gene>
    <name evidence="1" type="ORF">CTEN210_07404</name>
</gene>
<keyword evidence="2" id="KW-1185">Reference proteome</keyword>
<accession>A0AAD3H5N3</accession>
<evidence type="ECO:0000313" key="1">
    <source>
        <dbReference type="EMBL" id="GFH50928.1"/>
    </source>
</evidence>
<dbReference type="Proteomes" id="UP001054902">
    <property type="component" value="Unassembled WGS sequence"/>
</dbReference>
<comment type="caution">
    <text evidence="1">The sequence shown here is derived from an EMBL/GenBank/DDBJ whole genome shotgun (WGS) entry which is preliminary data.</text>
</comment>
<reference evidence="1 2" key="1">
    <citation type="journal article" date="2021" name="Sci. Rep.">
        <title>The genome of the diatom Chaetoceros tenuissimus carries an ancient integrated fragment of an extant virus.</title>
        <authorList>
            <person name="Hongo Y."/>
            <person name="Kimura K."/>
            <person name="Takaki Y."/>
            <person name="Yoshida Y."/>
            <person name="Baba S."/>
            <person name="Kobayashi G."/>
            <person name="Nagasaki K."/>
            <person name="Hano T."/>
            <person name="Tomaru Y."/>
        </authorList>
    </citation>
    <scope>NUCLEOTIDE SEQUENCE [LARGE SCALE GENOMIC DNA]</scope>
    <source>
        <strain evidence="1 2">NIES-3715</strain>
    </source>
</reference>
<protein>
    <submittedName>
        <fullName evidence="1">Uncharacterized protein</fullName>
    </submittedName>
</protein>
<dbReference type="EMBL" id="BLLK01000045">
    <property type="protein sequence ID" value="GFH50928.1"/>
    <property type="molecule type" value="Genomic_DNA"/>
</dbReference>
<organism evidence="1 2">
    <name type="scientific">Chaetoceros tenuissimus</name>
    <dbReference type="NCBI Taxonomy" id="426638"/>
    <lineage>
        <taxon>Eukaryota</taxon>
        <taxon>Sar</taxon>
        <taxon>Stramenopiles</taxon>
        <taxon>Ochrophyta</taxon>
        <taxon>Bacillariophyta</taxon>
        <taxon>Coscinodiscophyceae</taxon>
        <taxon>Chaetocerotophycidae</taxon>
        <taxon>Chaetocerotales</taxon>
        <taxon>Chaetocerotaceae</taxon>
        <taxon>Chaetoceros</taxon>
    </lineage>
</organism>